<comment type="caution">
    <text evidence="1">The sequence shown here is derived from an EMBL/GenBank/DDBJ whole genome shotgun (WGS) entry which is preliminary data.</text>
</comment>
<reference evidence="1" key="1">
    <citation type="submission" date="2019-11" db="EMBL/GenBank/DDBJ databases">
        <title>Nori genome reveals adaptations in red seaweeds to the harsh intertidal environment.</title>
        <authorList>
            <person name="Wang D."/>
            <person name="Mao Y."/>
        </authorList>
    </citation>
    <scope>NUCLEOTIDE SEQUENCE</scope>
    <source>
        <tissue evidence="1">Gametophyte</tissue>
    </source>
</reference>
<evidence type="ECO:0000313" key="1">
    <source>
        <dbReference type="EMBL" id="KAK1868767.1"/>
    </source>
</evidence>
<name>A0ACC3CG77_PYRYE</name>
<dbReference type="EMBL" id="CM020620">
    <property type="protein sequence ID" value="KAK1868767.1"/>
    <property type="molecule type" value="Genomic_DNA"/>
</dbReference>
<gene>
    <name evidence="1" type="ORF">I4F81_011250</name>
</gene>
<keyword evidence="2" id="KW-1185">Reference proteome</keyword>
<accession>A0ACC3CG77</accession>
<sequence>MAWWSNTSSRYVEVKVAAFGLRGRLLDPFAALLTPSSPGHWEEVARTEIVYHDANPAWVTSFELPLRDASDATRAYKVAVASYDGRKGAELSKHPRLGGADFTLDRILDKRDGVIERVLRDKTGKVDERLGCLILCGEVITRTSPPHMFNITLGITADADAAGPTGLHGPEVTEPPPPRPRKSRRASLPVGAAAAGRGGRGGEPPGRPSRRASKRISRGSMGAPAAVDAKAASAAAVACLPPGRKVFYVLYRAIVNGVADEDWTPVYRSEVISCAARDGLSATSWECASLSAERLYGNNENRGLRFEFFHYGDVATGGHVPLGFVQTSASAFKFARPGGKLFMVPVPLSGLKRGVVSLDTLKLGLASRKGGLSSVFILHASSFVWGRRSAFGGVDPVWMDNWVDRDAYGRKRVIGMEEEEDMAAGSGDDEDGEDPPGGSDGEGADGKENQKTPKDMPKVMPRGISYMGSRAKRLESARDVTAVADQGKKTP</sequence>
<proteinExistence type="predicted"/>
<evidence type="ECO:0000313" key="2">
    <source>
        <dbReference type="Proteomes" id="UP000798662"/>
    </source>
</evidence>
<dbReference type="Proteomes" id="UP000798662">
    <property type="component" value="Chromosome 3"/>
</dbReference>
<protein>
    <submittedName>
        <fullName evidence="1">Uncharacterized protein</fullName>
    </submittedName>
</protein>
<organism evidence="1 2">
    <name type="scientific">Pyropia yezoensis</name>
    <name type="common">Susabi-nori</name>
    <name type="synonym">Porphyra yezoensis</name>
    <dbReference type="NCBI Taxonomy" id="2788"/>
    <lineage>
        <taxon>Eukaryota</taxon>
        <taxon>Rhodophyta</taxon>
        <taxon>Bangiophyceae</taxon>
        <taxon>Bangiales</taxon>
        <taxon>Bangiaceae</taxon>
        <taxon>Pyropia</taxon>
    </lineage>
</organism>